<reference evidence="2 3" key="1">
    <citation type="journal article" date="2012" name="MBio">
        <title>De novo assembly of the Pneumocystis jirovecii genome from a single bronchoalveolar lavage fluid specimen from a patient.</title>
        <authorList>
            <person name="Cisse O.H."/>
            <person name="Pagni M."/>
            <person name="Hauser P.M."/>
        </authorList>
    </citation>
    <scope>NUCLEOTIDE SEQUENCE [LARGE SCALE GENOMIC DNA]</scope>
    <source>
        <strain evidence="2 3">SE8</strain>
    </source>
</reference>
<dbReference type="VEuPathDB" id="FungiDB:PNEJI1_002523"/>
<feature type="region of interest" description="Disordered" evidence="1">
    <location>
        <begin position="76"/>
        <end position="102"/>
    </location>
</feature>
<gene>
    <name evidence="2" type="ORF">PNEJI1_002523</name>
</gene>
<dbReference type="EMBL" id="CAKM01000336">
    <property type="protein sequence ID" value="CCJ31505.1"/>
    <property type="molecule type" value="Genomic_DNA"/>
</dbReference>
<evidence type="ECO:0000313" key="3">
    <source>
        <dbReference type="Proteomes" id="UP000010422"/>
    </source>
</evidence>
<sequence length="102" mass="11776">MFCFDEINDSLLEGLVPEEESLRNNPLKRSFNREPDDGNVSEFDNVEFRGNRSKFSRVIEKIELILEASKREERPVFGPVCEERTRDSKSGDESIKSECSDT</sequence>
<accession>L0PIP0</accession>
<protein>
    <submittedName>
        <fullName evidence="2">Uncharacterized protein</fullName>
    </submittedName>
</protein>
<evidence type="ECO:0000313" key="2">
    <source>
        <dbReference type="EMBL" id="CCJ31505.1"/>
    </source>
</evidence>
<organism evidence="3">
    <name type="scientific">Pneumocystis jirovecii</name>
    <name type="common">Human pneumocystis pneumonia agent</name>
    <dbReference type="NCBI Taxonomy" id="42068"/>
    <lineage>
        <taxon>Eukaryota</taxon>
        <taxon>Fungi</taxon>
        <taxon>Dikarya</taxon>
        <taxon>Ascomycota</taxon>
        <taxon>Taphrinomycotina</taxon>
        <taxon>Pneumocystomycetes</taxon>
        <taxon>Pneumocystaceae</taxon>
        <taxon>Pneumocystis</taxon>
    </lineage>
</organism>
<dbReference type="Proteomes" id="UP000010422">
    <property type="component" value="Unassembled WGS sequence"/>
</dbReference>
<evidence type="ECO:0000256" key="1">
    <source>
        <dbReference type="SAM" id="MobiDB-lite"/>
    </source>
</evidence>
<comment type="caution">
    <text evidence="2">The sequence shown here is derived from an EMBL/GenBank/DDBJ whole genome shotgun (WGS) entry which is preliminary data.</text>
</comment>
<name>L0PIP0_PNEJI</name>
<dbReference type="InParanoid" id="L0PIP0"/>
<dbReference type="AlphaFoldDB" id="L0PIP0"/>
<proteinExistence type="predicted"/>